<dbReference type="Gene3D" id="3.40.50.450">
    <property type="match status" value="1"/>
</dbReference>
<proteinExistence type="inferred from homology"/>
<accession>A0A9X3SC70</accession>
<dbReference type="InterPro" id="IPR003488">
    <property type="entry name" value="DprA"/>
</dbReference>
<comment type="similarity">
    <text evidence="1">Belongs to the DprA/Smf family.</text>
</comment>
<feature type="domain" description="Smf/DprA SLOG" evidence="2">
    <location>
        <begin position="75"/>
        <end position="283"/>
    </location>
</feature>
<dbReference type="Proteomes" id="UP001147653">
    <property type="component" value="Unassembled WGS sequence"/>
</dbReference>
<evidence type="ECO:0000259" key="2">
    <source>
        <dbReference type="Pfam" id="PF02481"/>
    </source>
</evidence>
<comment type="caution">
    <text evidence="3">The sequence shown here is derived from an EMBL/GenBank/DDBJ whole genome shotgun (WGS) entry which is preliminary data.</text>
</comment>
<sequence>MTACDDCLRRTDLIGAIAGRLQIEFKQRTAPGRVLALPDDELLAIGASDAVTRRYASFDASAARTRAAAVRLTTVCRCRDEYPERLRDLADPPAVLHVLGDPRALGDTDGVGVVGARRASAYGLDVARVLGRGLSAADVTVISGLALGIDSAAHAGALEGHGRTVGVLAGSANVAYPTRGHRLHAAVAERGAVISELPPGASAHRWCFVARNRIIAALSAATVVVQATERSGSLTTADFANELGRAVGAVPGQVTTRLSGGTHSLILAGAPLIRHTADVLELLAGATGRVFGEADTRAPTPPLEPRLALLLSAIEQGHGTLSELAETAEEARFALSGLGELERLGLVRRGFAGRWERAAA</sequence>
<dbReference type="RefSeq" id="WP_270030000.1">
    <property type="nucleotide sequence ID" value="NZ_JAPDDP010000118.1"/>
</dbReference>
<dbReference type="Pfam" id="PF02481">
    <property type="entry name" value="DNA_processg_A"/>
    <property type="match status" value="1"/>
</dbReference>
<dbReference type="GO" id="GO:0009294">
    <property type="term" value="P:DNA-mediated transformation"/>
    <property type="evidence" value="ECO:0007669"/>
    <property type="project" value="InterPro"/>
</dbReference>
<dbReference type="InterPro" id="IPR057666">
    <property type="entry name" value="DrpA_SLOG"/>
</dbReference>
<dbReference type="SUPFAM" id="SSF102405">
    <property type="entry name" value="MCP/YpsA-like"/>
    <property type="match status" value="1"/>
</dbReference>
<protein>
    <submittedName>
        <fullName evidence="3">DNA-processing protein DprA</fullName>
    </submittedName>
</protein>
<evidence type="ECO:0000313" key="4">
    <source>
        <dbReference type="Proteomes" id="UP001147653"/>
    </source>
</evidence>
<dbReference type="PANTHER" id="PTHR43022">
    <property type="entry name" value="PROTEIN SMF"/>
    <property type="match status" value="1"/>
</dbReference>
<dbReference type="AlphaFoldDB" id="A0A9X3SC70"/>
<dbReference type="EMBL" id="JAPDDP010000118">
    <property type="protein sequence ID" value="MDA0185493.1"/>
    <property type="molecule type" value="Genomic_DNA"/>
</dbReference>
<organism evidence="3 4">
    <name type="scientific">Solirubrobacter phytolaccae</name>
    <dbReference type="NCBI Taxonomy" id="1404360"/>
    <lineage>
        <taxon>Bacteria</taxon>
        <taxon>Bacillati</taxon>
        <taxon>Actinomycetota</taxon>
        <taxon>Thermoleophilia</taxon>
        <taxon>Solirubrobacterales</taxon>
        <taxon>Solirubrobacteraceae</taxon>
        <taxon>Solirubrobacter</taxon>
    </lineage>
</organism>
<reference evidence="3" key="1">
    <citation type="submission" date="2022-10" db="EMBL/GenBank/DDBJ databases">
        <title>The WGS of Solirubrobacter phytolaccae KCTC 29190.</title>
        <authorList>
            <person name="Jiang Z."/>
        </authorList>
    </citation>
    <scope>NUCLEOTIDE SEQUENCE</scope>
    <source>
        <strain evidence="3">KCTC 29190</strain>
    </source>
</reference>
<dbReference type="NCBIfam" id="TIGR00732">
    <property type="entry name" value="dprA"/>
    <property type="match status" value="1"/>
</dbReference>
<dbReference type="PANTHER" id="PTHR43022:SF1">
    <property type="entry name" value="PROTEIN SMF"/>
    <property type="match status" value="1"/>
</dbReference>
<evidence type="ECO:0000256" key="1">
    <source>
        <dbReference type="ARBA" id="ARBA00006525"/>
    </source>
</evidence>
<gene>
    <name evidence="3" type="primary">dprA</name>
    <name evidence="3" type="ORF">OJ997_34625</name>
</gene>
<keyword evidence="4" id="KW-1185">Reference proteome</keyword>
<name>A0A9X3SC70_9ACTN</name>
<evidence type="ECO:0000313" key="3">
    <source>
        <dbReference type="EMBL" id="MDA0185493.1"/>
    </source>
</evidence>